<name>A0A1G2KLL5_9BACT</name>
<proteinExistence type="predicted"/>
<protein>
    <submittedName>
        <fullName evidence="1">Uncharacterized protein</fullName>
    </submittedName>
</protein>
<dbReference type="STRING" id="1802271.A3C11_01280"/>
<reference evidence="1 2" key="1">
    <citation type="journal article" date="2016" name="Nat. Commun.">
        <title>Thousands of microbial genomes shed light on interconnected biogeochemical processes in an aquifer system.</title>
        <authorList>
            <person name="Anantharaman K."/>
            <person name="Brown C.T."/>
            <person name="Hug L.A."/>
            <person name="Sharon I."/>
            <person name="Castelle C.J."/>
            <person name="Probst A.J."/>
            <person name="Thomas B.C."/>
            <person name="Singh A."/>
            <person name="Wilkins M.J."/>
            <person name="Karaoz U."/>
            <person name="Brodie E.L."/>
            <person name="Williams K.H."/>
            <person name="Hubbard S.S."/>
            <person name="Banfield J.F."/>
        </authorList>
    </citation>
    <scope>NUCLEOTIDE SEQUENCE [LARGE SCALE GENOMIC DNA]</scope>
</reference>
<gene>
    <name evidence="1" type="ORF">A3C11_01280</name>
</gene>
<dbReference type="EMBL" id="MHQJ01000051">
    <property type="protein sequence ID" value="OHA00330.1"/>
    <property type="molecule type" value="Genomic_DNA"/>
</dbReference>
<evidence type="ECO:0000313" key="1">
    <source>
        <dbReference type="EMBL" id="OHA00330.1"/>
    </source>
</evidence>
<dbReference type="AlphaFoldDB" id="A0A1G2KLL5"/>
<comment type="caution">
    <text evidence="1">The sequence shown here is derived from an EMBL/GenBank/DDBJ whole genome shotgun (WGS) entry which is preliminary data.</text>
</comment>
<dbReference type="Proteomes" id="UP000177362">
    <property type="component" value="Unassembled WGS sequence"/>
</dbReference>
<sequence>MTIIYIIIAGVIVWWVLKTLAGGTPEKRIEKLEEFAESMLSSYRTTNKVSYGQDSDDPEVLRMKDWYTRLKEKYKHDKVHLLQLAEDWKDYTYNLSSKNINNYLSLETQDNEDSNEHSSKARDSYLRIEEIENRFADMLGSQFRRELDAERKKKKEVAEAFWNTPLES</sequence>
<organism evidence="1 2">
    <name type="scientific">Candidatus Sungbacteria bacterium RIFCSPHIGHO2_02_FULL_49_12</name>
    <dbReference type="NCBI Taxonomy" id="1802271"/>
    <lineage>
        <taxon>Bacteria</taxon>
        <taxon>Candidatus Sungiibacteriota</taxon>
    </lineage>
</organism>
<evidence type="ECO:0000313" key="2">
    <source>
        <dbReference type="Proteomes" id="UP000177362"/>
    </source>
</evidence>
<accession>A0A1G2KLL5</accession>